<evidence type="ECO:0000313" key="1">
    <source>
        <dbReference type="EMBL" id="GME27647.1"/>
    </source>
</evidence>
<reference evidence="1" key="1">
    <citation type="submission" date="2024-09" db="EMBL/GenBank/DDBJ databases">
        <title>Draft Genome Sequences of Neofusicoccum parvum.</title>
        <authorList>
            <person name="Ashida A."/>
            <person name="Camagna M."/>
            <person name="Tanaka A."/>
            <person name="Takemoto D."/>
        </authorList>
    </citation>
    <scope>NUCLEOTIDE SEQUENCE</scope>
    <source>
        <strain evidence="1">PPO83</strain>
    </source>
</reference>
<accession>A0ACB5S4F2</accession>
<comment type="caution">
    <text evidence="1">The sequence shown here is derived from an EMBL/GenBank/DDBJ whole genome shotgun (WGS) entry which is preliminary data.</text>
</comment>
<name>A0ACB5S4F2_9PEZI</name>
<protein>
    <submittedName>
        <fullName evidence="1">Uncharacterized protein</fullName>
    </submittedName>
</protein>
<keyword evidence="2" id="KW-1185">Reference proteome</keyword>
<evidence type="ECO:0000313" key="2">
    <source>
        <dbReference type="Proteomes" id="UP001165186"/>
    </source>
</evidence>
<sequence length="216" mass="22394">MDRRAANSNINGPPLPTAAPILPPIVFPSMPSTPVHQVSSSFPPPSIPHTPVAGRTRSESLDSTTSGLYHAAAAGGIYHTPNPLPRHRAPQPATPAPPSGGQPTTGASTPASASSSTAPSSTAAVGRGRRFDDPLHPHAQMERLFRAWQTPALSRDCAVSYAAPPATGYAGQVAGGEWRAGMPRGFGGGVVRQVRSERTGEFEEDGVLVGVRFLVV</sequence>
<dbReference type="Proteomes" id="UP001165186">
    <property type="component" value="Unassembled WGS sequence"/>
</dbReference>
<dbReference type="EMBL" id="BSXG01000039">
    <property type="protein sequence ID" value="GME27647.1"/>
    <property type="molecule type" value="Genomic_DNA"/>
</dbReference>
<gene>
    <name evidence="1" type="primary">g9906</name>
    <name evidence="1" type="ORF">NpPPO83_00009906</name>
</gene>
<organism evidence="1 2">
    <name type="scientific">Neofusicoccum parvum</name>
    <dbReference type="NCBI Taxonomy" id="310453"/>
    <lineage>
        <taxon>Eukaryota</taxon>
        <taxon>Fungi</taxon>
        <taxon>Dikarya</taxon>
        <taxon>Ascomycota</taxon>
        <taxon>Pezizomycotina</taxon>
        <taxon>Dothideomycetes</taxon>
        <taxon>Dothideomycetes incertae sedis</taxon>
        <taxon>Botryosphaeriales</taxon>
        <taxon>Botryosphaeriaceae</taxon>
        <taxon>Neofusicoccum</taxon>
    </lineage>
</organism>
<proteinExistence type="predicted"/>